<evidence type="ECO:0000256" key="1">
    <source>
        <dbReference type="SAM" id="Coils"/>
    </source>
</evidence>
<protein>
    <submittedName>
        <fullName evidence="2">Uncharacterized protein</fullName>
    </submittedName>
</protein>
<accession>A0A1X7JYY8</accession>
<dbReference type="EMBL" id="FXAW01000004">
    <property type="protein sequence ID" value="SMG33512.1"/>
    <property type="molecule type" value="Genomic_DNA"/>
</dbReference>
<dbReference type="Proteomes" id="UP000193804">
    <property type="component" value="Unassembled WGS sequence"/>
</dbReference>
<gene>
    <name evidence="2" type="ORF">SAMN05661096_02120</name>
</gene>
<evidence type="ECO:0000313" key="3">
    <source>
        <dbReference type="Proteomes" id="UP000193804"/>
    </source>
</evidence>
<organism evidence="2 3">
    <name type="scientific">Marivirga sericea</name>
    <dbReference type="NCBI Taxonomy" id="1028"/>
    <lineage>
        <taxon>Bacteria</taxon>
        <taxon>Pseudomonadati</taxon>
        <taxon>Bacteroidota</taxon>
        <taxon>Cytophagia</taxon>
        <taxon>Cytophagales</taxon>
        <taxon>Marivirgaceae</taxon>
        <taxon>Marivirga</taxon>
    </lineage>
</organism>
<keyword evidence="3" id="KW-1185">Reference proteome</keyword>
<feature type="coiled-coil region" evidence="1">
    <location>
        <begin position="8"/>
        <end position="67"/>
    </location>
</feature>
<dbReference type="STRING" id="1028.SAMN05661096_02120"/>
<dbReference type="RefSeq" id="WP_085517036.1">
    <property type="nucleotide sequence ID" value="NZ_FXAW01000004.1"/>
</dbReference>
<proteinExistence type="predicted"/>
<dbReference type="OrthoDB" id="9855596at2"/>
<reference evidence="3" key="1">
    <citation type="submission" date="2017-04" db="EMBL/GenBank/DDBJ databases">
        <authorList>
            <person name="Varghese N."/>
            <person name="Submissions S."/>
        </authorList>
    </citation>
    <scope>NUCLEOTIDE SEQUENCE [LARGE SCALE GENOMIC DNA]</scope>
    <source>
        <strain evidence="3">DSM 4125</strain>
    </source>
</reference>
<evidence type="ECO:0000313" key="2">
    <source>
        <dbReference type="EMBL" id="SMG33512.1"/>
    </source>
</evidence>
<sequence>MGKHEEFKNSSSEKINELKTEFELLKAEARNSQADRKEEISENLEKLEKLQNELEEKYSRVENFGDIAAQELSDAFFSSTEAFKDIIQQTKNKLK</sequence>
<keyword evidence="1" id="KW-0175">Coiled coil</keyword>
<name>A0A1X7JYY8_9BACT</name>
<dbReference type="AlphaFoldDB" id="A0A1X7JYY8"/>